<protein>
    <recommendedName>
        <fullName evidence="1">GP-PDE domain-containing protein</fullName>
    </recommendedName>
</protein>
<dbReference type="EMBL" id="UINC01052161">
    <property type="protein sequence ID" value="SVB67172.1"/>
    <property type="molecule type" value="Genomic_DNA"/>
</dbReference>
<dbReference type="SUPFAM" id="SSF51695">
    <property type="entry name" value="PLC-like phosphodiesterases"/>
    <property type="match status" value="1"/>
</dbReference>
<evidence type="ECO:0000313" key="2">
    <source>
        <dbReference type="EMBL" id="SVB67172.1"/>
    </source>
</evidence>
<gene>
    <name evidence="2" type="ORF">METZ01_LOCUS220026</name>
</gene>
<dbReference type="PROSITE" id="PS50007">
    <property type="entry name" value="PIPLC_X_DOMAIN"/>
    <property type="match status" value="1"/>
</dbReference>
<dbReference type="PANTHER" id="PTHR46211:SF14">
    <property type="entry name" value="GLYCEROPHOSPHODIESTER PHOSPHODIESTERASE"/>
    <property type="match status" value="1"/>
</dbReference>
<dbReference type="Pfam" id="PF03009">
    <property type="entry name" value="GDPD"/>
    <property type="match status" value="1"/>
</dbReference>
<dbReference type="AlphaFoldDB" id="A0A382FX31"/>
<feature type="domain" description="GP-PDE" evidence="1">
    <location>
        <begin position="12"/>
        <end position="243"/>
    </location>
</feature>
<organism evidence="2">
    <name type="scientific">marine metagenome</name>
    <dbReference type="NCBI Taxonomy" id="408172"/>
    <lineage>
        <taxon>unclassified sequences</taxon>
        <taxon>metagenomes</taxon>
        <taxon>ecological metagenomes</taxon>
    </lineage>
</organism>
<sequence length="244" mass="27768">MVSHPYLDESGVSIFAHRGGSIEAPENTLEAFQYALDLGCEYIETDVQLSKDGIPYIFHDDNLKRIPGIDKNFGDLCSSEINNLKIFNNHSIPTLKECLEQFPNSKFNIDLKTDAVMEPALNEMKKMNAMHRICIASFSDERLNFTRQNFPEVCLSMGPKEIWDLKKKTWGFNSKNILGNCVQVPIYKYGIKIVTKKFVTKIHRLGLKIHVWTINDDKTMQKLIDIGVDGIITDKPSALKELLS</sequence>
<dbReference type="GO" id="GO:0008081">
    <property type="term" value="F:phosphoric diester hydrolase activity"/>
    <property type="evidence" value="ECO:0007669"/>
    <property type="project" value="InterPro"/>
</dbReference>
<dbReference type="GO" id="GO:0006629">
    <property type="term" value="P:lipid metabolic process"/>
    <property type="evidence" value="ECO:0007669"/>
    <property type="project" value="InterPro"/>
</dbReference>
<dbReference type="InterPro" id="IPR030395">
    <property type="entry name" value="GP_PDE_dom"/>
</dbReference>
<dbReference type="PROSITE" id="PS51704">
    <property type="entry name" value="GP_PDE"/>
    <property type="match status" value="1"/>
</dbReference>
<dbReference type="InterPro" id="IPR017946">
    <property type="entry name" value="PLC-like_Pdiesterase_TIM-brl"/>
</dbReference>
<name>A0A382FX31_9ZZZZ</name>
<dbReference type="PANTHER" id="PTHR46211">
    <property type="entry name" value="GLYCEROPHOSPHORYL DIESTER PHOSPHODIESTERASE"/>
    <property type="match status" value="1"/>
</dbReference>
<accession>A0A382FX31</accession>
<reference evidence="2" key="1">
    <citation type="submission" date="2018-05" db="EMBL/GenBank/DDBJ databases">
        <authorList>
            <person name="Lanie J.A."/>
            <person name="Ng W.-L."/>
            <person name="Kazmierczak K.M."/>
            <person name="Andrzejewski T.M."/>
            <person name="Davidsen T.M."/>
            <person name="Wayne K.J."/>
            <person name="Tettelin H."/>
            <person name="Glass J.I."/>
            <person name="Rusch D."/>
            <person name="Podicherti R."/>
            <person name="Tsui H.-C.T."/>
            <person name="Winkler M.E."/>
        </authorList>
    </citation>
    <scope>NUCLEOTIDE SEQUENCE</scope>
</reference>
<evidence type="ECO:0000259" key="1">
    <source>
        <dbReference type="PROSITE" id="PS51704"/>
    </source>
</evidence>
<proteinExistence type="predicted"/>
<dbReference type="Gene3D" id="3.20.20.190">
    <property type="entry name" value="Phosphatidylinositol (PI) phosphodiesterase"/>
    <property type="match status" value="1"/>
</dbReference>